<feature type="transmembrane region" description="Helical" evidence="6">
    <location>
        <begin position="275"/>
        <end position="299"/>
    </location>
</feature>
<feature type="transmembrane region" description="Helical" evidence="6">
    <location>
        <begin position="6"/>
        <end position="28"/>
    </location>
</feature>
<feature type="transmembrane region" description="Helical" evidence="6">
    <location>
        <begin position="102"/>
        <end position="124"/>
    </location>
</feature>
<dbReference type="GO" id="GO:0022857">
    <property type="term" value="F:transmembrane transporter activity"/>
    <property type="evidence" value="ECO:0007669"/>
    <property type="project" value="InterPro"/>
</dbReference>
<keyword evidence="5 6" id="KW-0472">Membrane</keyword>
<name>A0AAU9EQ12_9FIRM</name>
<dbReference type="Pfam" id="PF02653">
    <property type="entry name" value="BPD_transp_2"/>
    <property type="match status" value="1"/>
</dbReference>
<feature type="transmembrane region" description="Helical" evidence="6">
    <location>
        <begin position="201"/>
        <end position="220"/>
    </location>
</feature>
<dbReference type="CDD" id="cd06580">
    <property type="entry name" value="TM_PBP1_transp_TpRbsC_like"/>
    <property type="match status" value="1"/>
</dbReference>
<dbReference type="EMBL" id="AP028654">
    <property type="protein sequence ID" value="BEP29451.1"/>
    <property type="molecule type" value="Genomic_DNA"/>
</dbReference>
<evidence type="ECO:0000256" key="2">
    <source>
        <dbReference type="ARBA" id="ARBA00022475"/>
    </source>
</evidence>
<evidence type="ECO:0000313" key="7">
    <source>
        <dbReference type="EMBL" id="BEP29451.1"/>
    </source>
</evidence>
<proteinExistence type="predicted"/>
<dbReference type="RefSeq" id="WP_338535082.1">
    <property type="nucleotide sequence ID" value="NZ_AP028654.1"/>
</dbReference>
<feature type="transmembrane region" description="Helical" evidence="6">
    <location>
        <begin position="144"/>
        <end position="171"/>
    </location>
</feature>
<keyword evidence="4 6" id="KW-1133">Transmembrane helix</keyword>
<keyword evidence="2" id="KW-1003">Cell membrane</keyword>
<protein>
    <submittedName>
        <fullName evidence="7">ABC transporter permease</fullName>
    </submittedName>
</protein>
<dbReference type="GO" id="GO:0005886">
    <property type="term" value="C:plasma membrane"/>
    <property type="evidence" value="ECO:0007669"/>
    <property type="project" value="UniProtKB-SubCell"/>
</dbReference>
<evidence type="ECO:0000256" key="4">
    <source>
        <dbReference type="ARBA" id="ARBA00022989"/>
    </source>
</evidence>
<evidence type="ECO:0000313" key="8">
    <source>
        <dbReference type="Proteomes" id="UP001321786"/>
    </source>
</evidence>
<keyword evidence="3 6" id="KW-0812">Transmembrane</keyword>
<feature type="transmembrane region" description="Helical" evidence="6">
    <location>
        <begin position="40"/>
        <end position="63"/>
    </location>
</feature>
<sequence length="313" mass="33454">MAITNILTVTFLVALLSAALRMSVPILFSALGGMFSERSGVVNIGLEGIMLMGALFGVVGSYYSGNHWVGILVAMISGMLMALLFAYITITIKIDQIVSGIAINMLAVGLTSFLYRALFGITTVPIKVDSFHPVRIPLLADIPIIGPIMFNQTVLVYIALLLVPITSFLLFKTMWGLKVRSVGEHPKAADTVGINVIKIRYTGVLISGALAGIGGAFLSLGQFNMFVDNMVSGRGFIAVAAIIFGKWKPKGILIASLIFGVADALQIRLQAAGVGIPYQLLLMLPYIITIIALTGLVGYNKPPNSLGKPYYKQ</sequence>
<dbReference type="PANTHER" id="PTHR43370:SF1">
    <property type="entry name" value="GUANOSINE ABC TRANSPORTER PERMEASE PROTEIN NUPQ"/>
    <property type="match status" value="1"/>
</dbReference>
<organism evidence="7 8">
    <name type="scientific">Helicovermis profundi</name>
    <dbReference type="NCBI Taxonomy" id="3065157"/>
    <lineage>
        <taxon>Bacteria</taxon>
        <taxon>Bacillati</taxon>
        <taxon>Bacillota</taxon>
        <taxon>Clostridia</taxon>
        <taxon>Helicovermis</taxon>
    </lineage>
</organism>
<evidence type="ECO:0000256" key="3">
    <source>
        <dbReference type="ARBA" id="ARBA00022692"/>
    </source>
</evidence>
<dbReference type="KEGG" id="hprf:HLPR_17820"/>
<reference evidence="7 8" key="1">
    <citation type="submission" date="2023-08" db="EMBL/GenBank/DDBJ databases">
        <title>Helicovermis profunda gen. nov., sp. nov., a novel mesophilic, fermentative bacterium within the Bacillota from a deep-sea hydrothermal vent chimney.</title>
        <authorList>
            <person name="Miyazaki U."/>
            <person name="Mizutani D."/>
            <person name="Hashimoto Y."/>
            <person name="Tame A."/>
            <person name="Sawayama S."/>
            <person name="Miyazaki J."/>
            <person name="Takai K."/>
            <person name="Nakagawa S."/>
        </authorList>
    </citation>
    <scope>NUCLEOTIDE SEQUENCE [LARGE SCALE GENOMIC DNA]</scope>
    <source>
        <strain evidence="7 8">S502</strain>
    </source>
</reference>
<dbReference type="Proteomes" id="UP001321786">
    <property type="component" value="Chromosome"/>
</dbReference>
<dbReference type="AlphaFoldDB" id="A0AAU9EQ12"/>
<feature type="transmembrane region" description="Helical" evidence="6">
    <location>
        <begin position="69"/>
        <end position="90"/>
    </location>
</feature>
<dbReference type="PANTHER" id="PTHR43370">
    <property type="entry name" value="SUGAR ABC TRANSPORTER INTEGRAL MEMBRANE PROTEIN-RELATED"/>
    <property type="match status" value="1"/>
</dbReference>
<keyword evidence="8" id="KW-1185">Reference proteome</keyword>
<comment type="subcellular location">
    <subcellularLocation>
        <location evidence="1">Cell membrane</location>
        <topology evidence="1">Multi-pass membrane protein</topology>
    </subcellularLocation>
</comment>
<accession>A0AAU9EQ12</accession>
<evidence type="ECO:0000256" key="6">
    <source>
        <dbReference type="SAM" id="Phobius"/>
    </source>
</evidence>
<dbReference type="InterPro" id="IPR001851">
    <property type="entry name" value="ABC_transp_permease"/>
</dbReference>
<gene>
    <name evidence="7" type="ORF">HLPR_17820</name>
</gene>
<evidence type="ECO:0000256" key="1">
    <source>
        <dbReference type="ARBA" id="ARBA00004651"/>
    </source>
</evidence>
<evidence type="ECO:0000256" key="5">
    <source>
        <dbReference type="ARBA" id="ARBA00023136"/>
    </source>
</evidence>